<reference evidence="1" key="1">
    <citation type="submission" date="2021-05" db="EMBL/GenBank/DDBJ databases">
        <title>Diversity, taxonomy and evolution of archaeal viruses of the class Caudoviricetes.</title>
        <authorList>
            <person name="Liu Y."/>
            <person name="Demina T.A."/>
            <person name="Roux S."/>
            <person name="Aiewsakun P."/>
            <person name="Kazlauskas D."/>
            <person name="Simmonds P."/>
            <person name="Prangishvili D."/>
            <person name="Oksanen H.M."/>
            <person name="Krupovic M."/>
        </authorList>
    </citation>
    <scope>NUCLEOTIDE SEQUENCE</scope>
    <source>
        <strain evidence="1">HATV-2/44</strain>
    </source>
</reference>
<protein>
    <submittedName>
        <fullName evidence="1">Uncharacterized protein</fullName>
    </submittedName>
</protein>
<gene>
    <name evidence="1" type="ORF">HATV-2_gp109</name>
</gene>
<sequence length="188" mass="21896">MRKTMLQKLMHALGRQRSTKEPSADTNPSLQKISEVTSKFDGELTQNPVVRKMQSTVINEVGLEELGSGRHRMTLALDDDYVVKVGRPDKNKQEIDAWNSAPNEEKRSVLCPIVDWDRENYRWLVMKRAEFPCRDERRMAKTAVRDFMDEHDIVMYDVIPKNVGFVDGEPVVLDYAEFQEWDETVYDL</sequence>
<name>A0AAE9BY64_9CAUD</name>
<keyword evidence="2" id="KW-1185">Reference proteome</keyword>
<evidence type="ECO:0000313" key="1">
    <source>
        <dbReference type="EMBL" id="UBF23260.1"/>
    </source>
</evidence>
<evidence type="ECO:0000313" key="2">
    <source>
        <dbReference type="Proteomes" id="UP000827814"/>
    </source>
</evidence>
<organism evidence="1 2">
    <name type="scientific">Haloarcula tailed virus 2</name>
    <dbReference type="NCBI Taxonomy" id="2877989"/>
    <lineage>
        <taxon>Viruses</taxon>
        <taxon>Duplodnaviria</taxon>
        <taxon>Heunggongvirae</taxon>
        <taxon>Uroviricota</taxon>
        <taxon>Caudoviricetes</taxon>
        <taxon>Thumleimavirales</taxon>
        <taxon>Soleiviridae</taxon>
        <taxon>Eilatmyovirus</taxon>
        <taxon>Eilatmyovirus salis</taxon>
        <taxon>Eilatmyovirus HATV2</taxon>
    </lineage>
</organism>
<dbReference type="Proteomes" id="UP000827814">
    <property type="component" value="Segment"/>
</dbReference>
<dbReference type="EMBL" id="MZ334525">
    <property type="protein sequence ID" value="UBF23260.1"/>
    <property type="molecule type" value="Genomic_DNA"/>
</dbReference>
<accession>A0AAE9BY64</accession>
<proteinExistence type="predicted"/>